<dbReference type="Proteomes" id="UP000054251">
    <property type="component" value="Unassembled WGS sequence"/>
</dbReference>
<dbReference type="InterPro" id="IPR009050">
    <property type="entry name" value="Globin-like_sf"/>
</dbReference>
<gene>
    <name evidence="1" type="ORF">AC631_01771</name>
</gene>
<sequence length="339" mass="38969">MTGVYIEGTSTGLSFYDTGLNFSLGEIDAIKNIWRVLGIVTASGFAGSNPQFDTSTTASQEQDEEILQQDEEILQRFIPGVAKLNIINMNSGSSVEIDERIAEEFAFKLKSNLLHYTSLHYNPKESYKRNDFDDFELEDEEFDYHLPDLIRLISNIIYDLENIHNNDSGVIKTAKICSRIWNYEMCHYKLVGEALTLTILDQVGRNRFSPELEYTWLKFYNIFSNLLQTEGEDPFFDLPIHEEMSRSRFPSDTLTLSTISPRSSINFPDDDIYSIRELPSVDQDFGVFSLLNGINEEDEDGSYDLINVFGYDRSETKSPSKKGYRSSLTRFRTRRKSLV</sequence>
<comment type="caution">
    <text evidence="1">The sequence shown here is derived from an EMBL/GenBank/DDBJ whole genome shotgun (WGS) entry which is preliminary data.</text>
</comment>
<dbReference type="InterPro" id="IPR012292">
    <property type="entry name" value="Globin/Proto"/>
</dbReference>
<keyword evidence="2" id="KW-1185">Reference proteome</keyword>
<dbReference type="RefSeq" id="XP_015468600.1">
    <property type="nucleotide sequence ID" value="XM_015610601.1"/>
</dbReference>
<dbReference type="GeneID" id="26838780"/>
<dbReference type="Gene3D" id="1.10.490.10">
    <property type="entry name" value="Globins"/>
    <property type="match status" value="1"/>
</dbReference>
<dbReference type="GO" id="GO:0019825">
    <property type="term" value="F:oxygen binding"/>
    <property type="evidence" value="ECO:0007669"/>
    <property type="project" value="InterPro"/>
</dbReference>
<name>A0A0V1Q229_9ASCO</name>
<dbReference type="AlphaFoldDB" id="A0A0V1Q229"/>
<dbReference type="EMBL" id="LMYN01000026">
    <property type="protein sequence ID" value="KSA02498.1"/>
    <property type="molecule type" value="Genomic_DNA"/>
</dbReference>
<proteinExistence type="predicted"/>
<protein>
    <submittedName>
        <fullName evidence="1">Uncharacterized protein</fullName>
    </submittedName>
</protein>
<evidence type="ECO:0000313" key="1">
    <source>
        <dbReference type="EMBL" id="KSA02498.1"/>
    </source>
</evidence>
<dbReference type="OrthoDB" id="4024176at2759"/>
<evidence type="ECO:0000313" key="2">
    <source>
        <dbReference type="Proteomes" id="UP000054251"/>
    </source>
</evidence>
<accession>A0A0V1Q229</accession>
<dbReference type="SUPFAM" id="SSF46458">
    <property type="entry name" value="Globin-like"/>
    <property type="match status" value="1"/>
</dbReference>
<reference evidence="1 2" key="1">
    <citation type="submission" date="2015-11" db="EMBL/GenBank/DDBJ databases">
        <title>The genome of Debaryomyces fabryi.</title>
        <authorList>
            <person name="Tafer H."/>
            <person name="Lopandic K."/>
        </authorList>
    </citation>
    <scope>NUCLEOTIDE SEQUENCE [LARGE SCALE GENOMIC DNA]</scope>
    <source>
        <strain evidence="1 2">CBS 789</strain>
    </source>
</reference>
<organism evidence="1 2">
    <name type="scientific">Debaryomyces fabryi</name>
    <dbReference type="NCBI Taxonomy" id="58627"/>
    <lineage>
        <taxon>Eukaryota</taxon>
        <taxon>Fungi</taxon>
        <taxon>Dikarya</taxon>
        <taxon>Ascomycota</taxon>
        <taxon>Saccharomycotina</taxon>
        <taxon>Pichiomycetes</taxon>
        <taxon>Debaryomycetaceae</taxon>
        <taxon>Debaryomyces</taxon>
    </lineage>
</organism>
<dbReference type="GO" id="GO:0020037">
    <property type="term" value="F:heme binding"/>
    <property type="evidence" value="ECO:0007669"/>
    <property type="project" value="InterPro"/>
</dbReference>